<evidence type="ECO:0000313" key="2">
    <source>
        <dbReference type="Proteomes" id="UP001597185"/>
    </source>
</evidence>
<dbReference type="SUPFAM" id="SSF52540">
    <property type="entry name" value="P-loop containing nucleoside triphosphate hydrolases"/>
    <property type="match status" value="1"/>
</dbReference>
<keyword evidence="2" id="KW-1185">Reference proteome</keyword>
<evidence type="ECO:0000313" key="1">
    <source>
        <dbReference type="EMBL" id="MFD1569379.1"/>
    </source>
</evidence>
<sequence length="117" mass="13153">MVPKHVLGDDEDSHSLADLTYHSMATPLTRIPTRKDKRDLFMITQNPEDIDSDILKQTNTNIFLGLREEVITKVPSIPRGYEQDLQKYGKGQAVIKAPDVEAVEVKGLSYCLTQHSS</sequence>
<dbReference type="Proteomes" id="UP001597185">
    <property type="component" value="Unassembled WGS sequence"/>
</dbReference>
<gene>
    <name evidence="1" type="ORF">ACFR9T_02035</name>
</gene>
<dbReference type="Gene3D" id="3.40.50.300">
    <property type="entry name" value="P-loop containing nucleotide triphosphate hydrolases"/>
    <property type="match status" value="1"/>
</dbReference>
<protein>
    <recommendedName>
        <fullName evidence="3">ATP-binding protein</fullName>
    </recommendedName>
</protein>
<proteinExistence type="predicted"/>
<name>A0ABD6BY84_9EURY</name>
<evidence type="ECO:0008006" key="3">
    <source>
        <dbReference type="Google" id="ProtNLM"/>
    </source>
</evidence>
<comment type="caution">
    <text evidence="1">The sequence shown here is derived from an EMBL/GenBank/DDBJ whole genome shotgun (WGS) entry which is preliminary data.</text>
</comment>
<dbReference type="EMBL" id="JBHUDB010000001">
    <property type="protein sequence ID" value="MFD1569379.1"/>
    <property type="molecule type" value="Genomic_DNA"/>
</dbReference>
<reference evidence="1 2" key="1">
    <citation type="journal article" date="2019" name="Int. J. Syst. Evol. Microbiol.">
        <title>The Global Catalogue of Microorganisms (GCM) 10K type strain sequencing project: providing services to taxonomists for standard genome sequencing and annotation.</title>
        <authorList>
            <consortium name="The Broad Institute Genomics Platform"/>
            <consortium name="The Broad Institute Genome Sequencing Center for Infectious Disease"/>
            <person name="Wu L."/>
            <person name="Ma J."/>
        </authorList>
    </citation>
    <scope>NUCLEOTIDE SEQUENCE [LARGE SCALE GENOMIC DNA]</scope>
    <source>
        <strain evidence="1 2">CGMCC 1.12689</strain>
    </source>
</reference>
<dbReference type="AlphaFoldDB" id="A0ABD6BY84"/>
<accession>A0ABD6BY84</accession>
<organism evidence="1 2">
    <name type="scientific">Halorubrum laminariae</name>
    <dbReference type="NCBI Taxonomy" id="1433523"/>
    <lineage>
        <taxon>Archaea</taxon>
        <taxon>Methanobacteriati</taxon>
        <taxon>Methanobacteriota</taxon>
        <taxon>Stenosarchaea group</taxon>
        <taxon>Halobacteria</taxon>
        <taxon>Halobacteriales</taxon>
        <taxon>Haloferacaceae</taxon>
        <taxon>Halorubrum</taxon>
    </lineage>
</organism>
<dbReference type="InterPro" id="IPR027417">
    <property type="entry name" value="P-loop_NTPase"/>
</dbReference>
<dbReference type="RefSeq" id="WP_256417214.1">
    <property type="nucleotide sequence ID" value="NZ_JANHDL010000002.1"/>
</dbReference>